<feature type="chain" id="PRO_5047436154" evidence="6">
    <location>
        <begin position="20"/>
        <end position="180"/>
    </location>
</feature>
<feature type="transmembrane region" description="Helical" evidence="5">
    <location>
        <begin position="144"/>
        <end position="162"/>
    </location>
</feature>
<protein>
    <submittedName>
        <fullName evidence="8">Methylamine utilization protein MauE</fullName>
    </submittedName>
</protein>
<feature type="transmembrane region" description="Helical" evidence="5">
    <location>
        <begin position="72"/>
        <end position="92"/>
    </location>
</feature>
<keyword evidence="4 5" id="KW-0472">Membrane</keyword>
<dbReference type="Proteomes" id="UP001500253">
    <property type="component" value="Unassembled WGS sequence"/>
</dbReference>
<feature type="transmembrane region" description="Helical" evidence="5">
    <location>
        <begin position="47"/>
        <end position="65"/>
    </location>
</feature>
<reference evidence="9" key="1">
    <citation type="journal article" date="2019" name="Int. J. Syst. Evol. Microbiol.">
        <title>The Global Catalogue of Microorganisms (GCM) 10K type strain sequencing project: providing services to taxonomists for standard genome sequencing and annotation.</title>
        <authorList>
            <consortium name="The Broad Institute Genomics Platform"/>
            <consortium name="The Broad Institute Genome Sequencing Center for Infectious Disease"/>
            <person name="Wu L."/>
            <person name="Ma J."/>
        </authorList>
    </citation>
    <scope>NUCLEOTIDE SEQUENCE [LARGE SCALE GENOMIC DNA]</scope>
    <source>
        <strain evidence="9">JCM 4316</strain>
    </source>
</reference>
<dbReference type="InterPro" id="IPR009908">
    <property type="entry name" value="Methylamine_util_MauE"/>
</dbReference>
<keyword evidence="9" id="KW-1185">Reference proteome</keyword>
<evidence type="ECO:0000256" key="2">
    <source>
        <dbReference type="ARBA" id="ARBA00022692"/>
    </source>
</evidence>
<name>A0ABP5S6L7_9ACTN</name>
<dbReference type="RefSeq" id="WP_346172438.1">
    <property type="nucleotide sequence ID" value="NZ_BAAASD010000001.1"/>
</dbReference>
<evidence type="ECO:0000256" key="3">
    <source>
        <dbReference type="ARBA" id="ARBA00022989"/>
    </source>
</evidence>
<keyword evidence="3 5" id="KW-1133">Transmembrane helix</keyword>
<proteinExistence type="predicted"/>
<evidence type="ECO:0000256" key="4">
    <source>
        <dbReference type="ARBA" id="ARBA00023136"/>
    </source>
</evidence>
<dbReference type="Pfam" id="PF07291">
    <property type="entry name" value="MauE"/>
    <property type="match status" value="1"/>
</dbReference>
<keyword evidence="6" id="KW-0732">Signal</keyword>
<organism evidence="8 9">
    <name type="scientific">Streptomyces cuspidosporus</name>
    <dbReference type="NCBI Taxonomy" id="66882"/>
    <lineage>
        <taxon>Bacteria</taxon>
        <taxon>Bacillati</taxon>
        <taxon>Actinomycetota</taxon>
        <taxon>Actinomycetes</taxon>
        <taxon>Kitasatosporales</taxon>
        <taxon>Streptomycetaceae</taxon>
        <taxon>Streptomyces</taxon>
    </lineage>
</organism>
<comment type="subcellular location">
    <subcellularLocation>
        <location evidence="1">Membrane</location>
        <topology evidence="1">Multi-pass membrane protein</topology>
    </subcellularLocation>
</comment>
<evidence type="ECO:0000256" key="6">
    <source>
        <dbReference type="SAM" id="SignalP"/>
    </source>
</evidence>
<feature type="transmembrane region" description="Helical" evidence="5">
    <location>
        <begin position="112"/>
        <end position="132"/>
    </location>
</feature>
<feature type="signal peptide" evidence="6">
    <location>
        <begin position="1"/>
        <end position="19"/>
    </location>
</feature>
<evidence type="ECO:0000313" key="9">
    <source>
        <dbReference type="Proteomes" id="UP001500253"/>
    </source>
</evidence>
<comment type="caution">
    <text evidence="8">The sequence shown here is derived from an EMBL/GenBank/DDBJ whole genome shotgun (WGS) entry which is preliminary data.</text>
</comment>
<evidence type="ECO:0000256" key="5">
    <source>
        <dbReference type="SAM" id="Phobius"/>
    </source>
</evidence>
<gene>
    <name evidence="8" type="ORF">GCM10010246_00510</name>
</gene>
<evidence type="ECO:0000259" key="7">
    <source>
        <dbReference type="Pfam" id="PF07291"/>
    </source>
</evidence>
<dbReference type="EMBL" id="BAAASD010000001">
    <property type="protein sequence ID" value="GAA2323749.1"/>
    <property type="molecule type" value="Genomic_DNA"/>
</dbReference>
<keyword evidence="2 5" id="KW-0812">Transmembrane</keyword>
<feature type="domain" description="Methylamine utilisation protein MauE" evidence="7">
    <location>
        <begin position="2"/>
        <end position="129"/>
    </location>
</feature>
<evidence type="ECO:0000256" key="1">
    <source>
        <dbReference type="ARBA" id="ARBA00004141"/>
    </source>
</evidence>
<evidence type="ECO:0000313" key="8">
    <source>
        <dbReference type="EMBL" id="GAA2323749.1"/>
    </source>
</evidence>
<accession>A0ABP5S6L7</accession>
<sequence>MLYVSLACRLTLVAVMALAAVSKLRSPGVFAASLEGFDFIPARLRSPLAVLVPAAELLIALVLAVPATVTAGFAIATLFCCGLTAVPVLVLARGKKVTCACFGASETPMGGWHIARNSVLLATAGLGTLVALRLGDGVPAHAPGIALAVVAAGVLTTLIVFVDDIAALFQSPVPAGDLGR</sequence>